<evidence type="ECO:0000313" key="1">
    <source>
        <dbReference type="EMBL" id="KAK7303902.1"/>
    </source>
</evidence>
<gene>
    <name evidence="1" type="ORF">RJT34_14820</name>
</gene>
<sequence>MGSPINFVHGDVHLQCCRPRQGIMGFRLGGFFAYGHKLQVAGLGVGGIGESGGRKTNWALVSAASVTSLCSITKNSCKGGKEFVQLSPLTPPYFKSHMNPNLYLRTLYREI</sequence>
<dbReference type="AlphaFoldDB" id="A0AAN9PNG9"/>
<accession>A0AAN9PNG9</accession>
<protein>
    <submittedName>
        <fullName evidence="1">Uncharacterized protein</fullName>
    </submittedName>
</protein>
<name>A0AAN9PNG9_CLITE</name>
<organism evidence="1 2">
    <name type="scientific">Clitoria ternatea</name>
    <name type="common">Butterfly pea</name>
    <dbReference type="NCBI Taxonomy" id="43366"/>
    <lineage>
        <taxon>Eukaryota</taxon>
        <taxon>Viridiplantae</taxon>
        <taxon>Streptophyta</taxon>
        <taxon>Embryophyta</taxon>
        <taxon>Tracheophyta</taxon>
        <taxon>Spermatophyta</taxon>
        <taxon>Magnoliopsida</taxon>
        <taxon>eudicotyledons</taxon>
        <taxon>Gunneridae</taxon>
        <taxon>Pentapetalae</taxon>
        <taxon>rosids</taxon>
        <taxon>fabids</taxon>
        <taxon>Fabales</taxon>
        <taxon>Fabaceae</taxon>
        <taxon>Papilionoideae</taxon>
        <taxon>50 kb inversion clade</taxon>
        <taxon>NPAAA clade</taxon>
        <taxon>indigoferoid/millettioid clade</taxon>
        <taxon>Phaseoleae</taxon>
        <taxon>Clitoria</taxon>
    </lineage>
</organism>
<reference evidence="1 2" key="1">
    <citation type="submission" date="2024-01" db="EMBL/GenBank/DDBJ databases">
        <title>The genomes of 5 underutilized Papilionoideae crops provide insights into root nodulation and disease resistance.</title>
        <authorList>
            <person name="Yuan L."/>
        </authorList>
    </citation>
    <scope>NUCLEOTIDE SEQUENCE [LARGE SCALE GENOMIC DNA]</scope>
    <source>
        <strain evidence="1">LY-2023</strain>
        <tissue evidence="1">Leaf</tissue>
    </source>
</reference>
<dbReference type="EMBL" id="JAYKXN010000003">
    <property type="protein sequence ID" value="KAK7303902.1"/>
    <property type="molecule type" value="Genomic_DNA"/>
</dbReference>
<comment type="caution">
    <text evidence="1">The sequence shown here is derived from an EMBL/GenBank/DDBJ whole genome shotgun (WGS) entry which is preliminary data.</text>
</comment>
<keyword evidence="2" id="KW-1185">Reference proteome</keyword>
<evidence type="ECO:0000313" key="2">
    <source>
        <dbReference type="Proteomes" id="UP001359559"/>
    </source>
</evidence>
<proteinExistence type="predicted"/>
<dbReference type="Proteomes" id="UP001359559">
    <property type="component" value="Unassembled WGS sequence"/>
</dbReference>